<evidence type="ECO:0000313" key="3">
    <source>
        <dbReference type="Proteomes" id="UP000030747"/>
    </source>
</evidence>
<keyword evidence="1" id="KW-1133">Transmembrane helix</keyword>
<sequence>MGLLELWEALPASLQQRLSRFRCTYTRYKFKVLRFDRRTGFFSAGLPMALLVSSTVAAGTFILDKQMEVRYWRRQTLSERELQQQQQRQQLLLFLEQTTPPEQLDNSVPLPGKD</sequence>
<protein>
    <submittedName>
        <fullName evidence="2">Uncharacterized protein</fullName>
    </submittedName>
</protein>
<dbReference type="EMBL" id="HG678405">
    <property type="protein sequence ID" value="CDJ45594.1"/>
    <property type="molecule type" value="Genomic_DNA"/>
</dbReference>
<dbReference type="RefSeq" id="XP_013236340.1">
    <property type="nucleotide sequence ID" value="XM_013380886.1"/>
</dbReference>
<dbReference type="VEuPathDB" id="ToxoDB:ETH2_1209000"/>
<evidence type="ECO:0000256" key="1">
    <source>
        <dbReference type="SAM" id="Phobius"/>
    </source>
</evidence>
<feature type="transmembrane region" description="Helical" evidence="1">
    <location>
        <begin position="41"/>
        <end position="63"/>
    </location>
</feature>
<reference evidence="2" key="1">
    <citation type="submission" date="2013-10" db="EMBL/GenBank/DDBJ databases">
        <title>Genomic analysis of the causative agents of coccidiosis in chickens.</title>
        <authorList>
            <person name="Reid A.J."/>
            <person name="Blake D."/>
            <person name="Billington K."/>
            <person name="Browne H."/>
            <person name="Dunn M."/>
            <person name="Hung S."/>
            <person name="Kawahara F."/>
            <person name="Miranda-Saavedra D."/>
            <person name="Mourier T."/>
            <person name="Nagra H."/>
            <person name="Otto T.D."/>
            <person name="Rawlings N."/>
            <person name="Sanchez A."/>
            <person name="Sanders M."/>
            <person name="Subramaniam C."/>
            <person name="Tay Y."/>
            <person name="Dear P."/>
            <person name="Doerig C."/>
            <person name="Gruber A."/>
            <person name="Parkinson J."/>
            <person name="Shirley M."/>
            <person name="Wan K.L."/>
            <person name="Berriman M."/>
            <person name="Tomley F."/>
            <person name="Pain A."/>
        </authorList>
    </citation>
    <scope>NUCLEOTIDE SEQUENCE [LARGE SCALE GENOMIC DNA]</scope>
    <source>
        <strain evidence="2">Houghton</strain>
    </source>
</reference>
<dbReference type="OMA" id="DKQLECK"/>
<organism evidence="2 3">
    <name type="scientific">Eimeria tenella</name>
    <name type="common">Coccidian parasite</name>
    <dbReference type="NCBI Taxonomy" id="5802"/>
    <lineage>
        <taxon>Eukaryota</taxon>
        <taxon>Sar</taxon>
        <taxon>Alveolata</taxon>
        <taxon>Apicomplexa</taxon>
        <taxon>Conoidasida</taxon>
        <taxon>Coccidia</taxon>
        <taxon>Eucoccidiorida</taxon>
        <taxon>Eimeriorina</taxon>
        <taxon>Eimeriidae</taxon>
        <taxon>Eimeria</taxon>
    </lineage>
</organism>
<dbReference type="VEuPathDB" id="ToxoDB:ETH_00008215"/>
<dbReference type="Proteomes" id="UP000030747">
    <property type="component" value="Unassembled WGS sequence"/>
</dbReference>
<dbReference type="GeneID" id="25250845"/>
<accession>U6LAL5</accession>
<reference evidence="2" key="2">
    <citation type="submission" date="2013-10" db="EMBL/GenBank/DDBJ databases">
        <authorList>
            <person name="Aslett M."/>
        </authorList>
    </citation>
    <scope>NUCLEOTIDE SEQUENCE [LARGE SCALE GENOMIC DNA]</scope>
    <source>
        <strain evidence="2">Houghton</strain>
    </source>
</reference>
<keyword evidence="3" id="KW-1185">Reference proteome</keyword>
<keyword evidence="1" id="KW-0812">Transmembrane</keyword>
<keyword evidence="1" id="KW-0472">Membrane</keyword>
<evidence type="ECO:0000313" key="2">
    <source>
        <dbReference type="EMBL" id="CDJ45594.1"/>
    </source>
</evidence>
<gene>
    <name evidence="2" type="ORF">ETH_00008215</name>
</gene>
<proteinExistence type="predicted"/>
<dbReference type="OrthoDB" id="354322at2759"/>
<dbReference type="AlphaFoldDB" id="U6LAL5"/>
<name>U6LAL5_EIMTE</name>